<protein>
    <recommendedName>
        <fullName evidence="2">Antitoxin</fullName>
    </recommendedName>
</protein>
<comment type="similarity">
    <text evidence="1 2">Belongs to the phD/YefM antitoxin family.</text>
</comment>
<comment type="function">
    <text evidence="2">Antitoxin component of a type II toxin-antitoxin (TA) system.</text>
</comment>
<dbReference type="Gene3D" id="3.40.1620.10">
    <property type="entry name" value="YefM-like domain"/>
    <property type="match status" value="1"/>
</dbReference>
<name>E8NB49_MICTS</name>
<dbReference type="AlphaFoldDB" id="E8NB49"/>
<reference key="2">
    <citation type="submission" date="2011-02" db="EMBL/GenBank/DDBJ databases">
        <title>Genome sequence of Microbacterium testaceum StLB037.</title>
        <authorList>
            <person name="Morohoshi T."/>
            <person name="Wang W.Z."/>
            <person name="Someya N."/>
            <person name="Ikeda T."/>
        </authorList>
    </citation>
    <scope>NUCLEOTIDE SEQUENCE</scope>
    <source>
        <strain>StLB037</strain>
    </source>
</reference>
<gene>
    <name evidence="3" type="ordered locus">MTES_1732</name>
</gene>
<dbReference type="InterPro" id="IPR036165">
    <property type="entry name" value="YefM-like_sf"/>
</dbReference>
<dbReference type="NCBIfam" id="TIGR01552">
    <property type="entry name" value="phd_fam"/>
    <property type="match status" value="1"/>
</dbReference>
<dbReference type="STRING" id="979556.MTES_1732"/>
<evidence type="ECO:0000313" key="3">
    <source>
        <dbReference type="EMBL" id="BAJ74696.1"/>
    </source>
</evidence>
<dbReference type="Proteomes" id="UP000008975">
    <property type="component" value="Chromosome"/>
</dbReference>
<sequence length="111" mass="11966">MSLTLDDGVGFICVHNSASCYTCAMDTVTTELSTRELRSQLSDVLGRAMYAGERIGVTRNGKLAAVVVSVADVEALEEFEMAQDVAAYRQAKNDDDGVRVTLDELRGDLSS</sequence>
<dbReference type="HOGENOM" id="CLU_160748_3_0_11"/>
<reference evidence="3 4" key="1">
    <citation type="journal article" date="2011" name="J. Bacteriol.">
        <title>Genome sequence of Microbacterium testaceum StLB037, an N-acylhomoserine lactone-degrading bacterium isolated from potato leaves.</title>
        <authorList>
            <person name="Morohoshi T."/>
            <person name="Wang W.-Z."/>
            <person name="Someya N."/>
            <person name="Ikeda T."/>
        </authorList>
    </citation>
    <scope>NUCLEOTIDE SEQUENCE [LARGE SCALE GENOMIC DNA]</scope>
    <source>
        <strain evidence="3 4">StLB037</strain>
    </source>
</reference>
<accession>E8NB49</accession>
<evidence type="ECO:0000313" key="4">
    <source>
        <dbReference type="Proteomes" id="UP000008975"/>
    </source>
</evidence>
<dbReference type="Pfam" id="PF02604">
    <property type="entry name" value="PhdYeFM_antitox"/>
    <property type="match status" value="1"/>
</dbReference>
<dbReference type="SUPFAM" id="SSF143120">
    <property type="entry name" value="YefM-like"/>
    <property type="match status" value="1"/>
</dbReference>
<dbReference type="InterPro" id="IPR006442">
    <property type="entry name" value="Antitoxin_Phd/YefM"/>
</dbReference>
<proteinExistence type="inferred from homology"/>
<dbReference type="EMBL" id="AP012052">
    <property type="protein sequence ID" value="BAJ74696.1"/>
    <property type="molecule type" value="Genomic_DNA"/>
</dbReference>
<dbReference type="KEGG" id="mts:MTES_1732"/>
<evidence type="ECO:0000256" key="2">
    <source>
        <dbReference type="RuleBase" id="RU362080"/>
    </source>
</evidence>
<evidence type="ECO:0000256" key="1">
    <source>
        <dbReference type="ARBA" id="ARBA00009981"/>
    </source>
</evidence>
<organism evidence="3 4">
    <name type="scientific">Microbacterium testaceum (strain StLB037)</name>
    <dbReference type="NCBI Taxonomy" id="979556"/>
    <lineage>
        <taxon>Bacteria</taxon>
        <taxon>Bacillati</taxon>
        <taxon>Actinomycetota</taxon>
        <taxon>Actinomycetes</taxon>
        <taxon>Micrococcales</taxon>
        <taxon>Microbacteriaceae</taxon>
        <taxon>Microbacterium</taxon>
    </lineage>
</organism>
<dbReference type="eggNOG" id="ENOG50335X1">
    <property type="taxonomic scope" value="Bacteria"/>
</dbReference>